<keyword evidence="3" id="KW-0342">GTP-binding</keyword>
<dbReference type="GO" id="GO:0016020">
    <property type="term" value="C:membrane"/>
    <property type="evidence" value="ECO:0007669"/>
    <property type="project" value="InterPro"/>
</dbReference>
<name>A0A0E9NAF8_SAICN</name>
<dbReference type="Pfam" id="PF00071">
    <property type="entry name" value="Ras"/>
    <property type="match status" value="1"/>
</dbReference>
<dbReference type="AlphaFoldDB" id="A0A0E9NAF8"/>
<feature type="compositionally biased region" description="Gly residues" evidence="4">
    <location>
        <begin position="587"/>
        <end position="603"/>
    </location>
</feature>
<dbReference type="InterPro" id="IPR001806">
    <property type="entry name" value="Small_GTPase"/>
</dbReference>
<reference evidence="5 6" key="2">
    <citation type="journal article" date="2014" name="J. Gen. Appl. Microbiol.">
        <title>The early diverging ascomycetous budding yeast Saitoella complicata has three histone deacetylases belonging to the Clr6, Hos2, and Rpd3 lineages.</title>
        <authorList>
            <person name="Nishida H."/>
            <person name="Matsumoto T."/>
            <person name="Kondo S."/>
            <person name="Hamamoto M."/>
            <person name="Yoshikawa H."/>
        </authorList>
    </citation>
    <scope>NUCLEOTIDE SEQUENCE [LARGE SCALE GENOMIC DNA]</scope>
    <source>
        <strain evidence="5 6">NRRL Y-17804</strain>
    </source>
</reference>
<dbReference type="GO" id="GO:0007165">
    <property type="term" value="P:signal transduction"/>
    <property type="evidence" value="ECO:0007669"/>
    <property type="project" value="InterPro"/>
</dbReference>
<reference evidence="5 6" key="1">
    <citation type="journal article" date="2011" name="J. Gen. Appl. Microbiol.">
        <title>Draft genome sequencing of the enigmatic yeast Saitoella complicata.</title>
        <authorList>
            <person name="Nishida H."/>
            <person name="Hamamoto M."/>
            <person name="Sugiyama J."/>
        </authorList>
    </citation>
    <scope>NUCLEOTIDE SEQUENCE [LARGE SCALE GENOMIC DNA]</scope>
    <source>
        <strain evidence="5 6">NRRL Y-17804</strain>
    </source>
</reference>
<dbReference type="Gene3D" id="3.40.50.300">
    <property type="entry name" value="P-loop containing nucleotide triphosphate hydrolases"/>
    <property type="match status" value="1"/>
</dbReference>
<dbReference type="SMART" id="SM00174">
    <property type="entry name" value="RHO"/>
    <property type="match status" value="1"/>
</dbReference>
<evidence type="ECO:0000313" key="5">
    <source>
        <dbReference type="EMBL" id="GAO46370.1"/>
    </source>
</evidence>
<comment type="similarity">
    <text evidence="1">Belongs to the small GTPase superfamily. Ras family.</text>
</comment>
<dbReference type="PROSITE" id="PS51419">
    <property type="entry name" value="RAB"/>
    <property type="match status" value="1"/>
</dbReference>
<sequence>MEESAGASVLSNPLLMSCILPRIETAQAISVLLCTSRSVRSATQIALPTASPTKLSFANLSKLKVKDLRRLGLTKWTRGLTYLDVSGTGITIQFVRDVILMVPYLERLVIRGCTKVNSAALSAFLGKFTYRFPPGRPDPPASSAKHPHMKRLTSSLQRLDCADIDGFYVDETQFAGKSQFYYKQKTPYLSTYHGLLAQMVRLDIGFDVMACLGHRQGCRNGNRRFNEPWNGISRLASYKDDFQRVCKEGLGLNIWDLDVHMMPLCDECAADWSAGIQRCVSYSDSDLELIDLLSYALPEGEGEEELCGIVYPPSLLSRTRATVLRKLLPVRGRLMHLLRFLVRNRNRCTPPFKSRKRVKTSKPQIASPKGRKDSIVLVYLTVSSTSASVHTRPPVLDRHRRSRLSSIQINMASKLTLYKLVVLGDGGVGKTALTIQLCLNHFVETYDPTIEDSYRKQVVIDDQSCMLEVLDTAGQEEYTALRDQWIRDGEGFLLVYSITSRPTFDRLARFHSQLTRVKDTPQSLPPPCMLVGNKADRHQEREVSAQEGQALARELGAQWIETSAKDCVNVERAFYEVVRAIRRGRGDMPGGRAAGGRGNGGQTTGAKKQKKKCIIM</sequence>
<dbReference type="SMART" id="SM00175">
    <property type="entry name" value="RAB"/>
    <property type="match status" value="1"/>
</dbReference>
<organism evidence="5 6">
    <name type="scientific">Saitoella complicata (strain BCRC 22490 / CBS 7301 / JCM 7358 / NBRC 10748 / NRRL Y-17804)</name>
    <dbReference type="NCBI Taxonomy" id="698492"/>
    <lineage>
        <taxon>Eukaryota</taxon>
        <taxon>Fungi</taxon>
        <taxon>Dikarya</taxon>
        <taxon>Ascomycota</taxon>
        <taxon>Taphrinomycotina</taxon>
        <taxon>Taphrinomycotina incertae sedis</taxon>
        <taxon>Saitoella</taxon>
    </lineage>
</organism>
<evidence type="ECO:0000313" key="6">
    <source>
        <dbReference type="Proteomes" id="UP000033140"/>
    </source>
</evidence>
<keyword evidence="6" id="KW-1185">Reference proteome</keyword>
<protein>
    <submittedName>
        <fullName evidence="5">Uncharacterized protein</fullName>
    </submittedName>
</protein>
<dbReference type="InterPro" id="IPR027417">
    <property type="entry name" value="P-loop_NTPase"/>
</dbReference>
<evidence type="ECO:0000256" key="4">
    <source>
        <dbReference type="SAM" id="MobiDB-lite"/>
    </source>
</evidence>
<dbReference type="NCBIfam" id="TIGR00231">
    <property type="entry name" value="small_GTP"/>
    <property type="match status" value="1"/>
</dbReference>
<dbReference type="STRING" id="698492.A0A0E9NAF8"/>
<dbReference type="InterPro" id="IPR020849">
    <property type="entry name" value="Small_GTPase_Ras-type"/>
</dbReference>
<proteinExistence type="inferred from homology"/>
<dbReference type="EMBL" id="BACD03000003">
    <property type="protein sequence ID" value="GAO46370.1"/>
    <property type="molecule type" value="Genomic_DNA"/>
</dbReference>
<dbReference type="GO" id="GO:0003924">
    <property type="term" value="F:GTPase activity"/>
    <property type="evidence" value="ECO:0007669"/>
    <property type="project" value="InterPro"/>
</dbReference>
<accession>A0A0E9NAF8</accession>
<feature type="compositionally biased region" description="Basic residues" evidence="4">
    <location>
        <begin position="607"/>
        <end position="616"/>
    </location>
</feature>
<dbReference type="FunFam" id="3.40.50.300:FF:000654">
    <property type="entry name" value="Small g-protein ras2"/>
    <property type="match status" value="1"/>
</dbReference>
<keyword evidence="2" id="KW-0547">Nucleotide-binding</keyword>
<dbReference type="GO" id="GO:0005525">
    <property type="term" value="F:GTP binding"/>
    <property type="evidence" value="ECO:0007669"/>
    <property type="project" value="UniProtKB-KW"/>
</dbReference>
<reference evidence="5 6" key="3">
    <citation type="journal article" date="2015" name="Genome Announc.">
        <title>Draft Genome Sequence of the Archiascomycetous Yeast Saitoella complicata.</title>
        <authorList>
            <person name="Yamauchi K."/>
            <person name="Kondo S."/>
            <person name="Hamamoto M."/>
            <person name="Takahashi Y."/>
            <person name="Ogura Y."/>
            <person name="Hayashi T."/>
            <person name="Nishida H."/>
        </authorList>
    </citation>
    <scope>NUCLEOTIDE SEQUENCE [LARGE SCALE GENOMIC DNA]</scope>
    <source>
        <strain evidence="5 6">NRRL Y-17804</strain>
    </source>
</reference>
<dbReference type="PRINTS" id="PR00449">
    <property type="entry name" value="RASTRNSFRMNG"/>
</dbReference>
<dbReference type="SMART" id="SM00173">
    <property type="entry name" value="RAS"/>
    <property type="match status" value="1"/>
</dbReference>
<evidence type="ECO:0000256" key="1">
    <source>
        <dbReference type="ARBA" id="ARBA00008344"/>
    </source>
</evidence>
<dbReference type="InterPro" id="IPR005225">
    <property type="entry name" value="Small_GTP-bd"/>
</dbReference>
<evidence type="ECO:0000256" key="3">
    <source>
        <dbReference type="ARBA" id="ARBA00023134"/>
    </source>
</evidence>
<dbReference type="SUPFAM" id="SSF52540">
    <property type="entry name" value="P-loop containing nucleoside triphosphate hydrolases"/>
    <property type="match status" value="1"/>
</dbReference>
<comment type="caution">
    <text evidence="5">The sequence shown here is derived from an EMBL/GenBank/DDBJ whole genome shotgun (WGS) entry which is preliminary data.</text>
</comment>
<dbReference type="PROSITE" id="PS51420">
    <property type="entry name" value="RHO"/>
    <property type="match status" value="1"/>
</dbReference>
<feature type="region of interest" description="Disordered" evidence="4">
    <location>
        <begin position="587"/>
        <end position="616"/>
    </location>
</feature>
<evidence type="ECO:0000256" key="2">
    <source>
        <dbReference type="ARBA" id="ARBA00022741"/>
    </source>
</evidence>
<dbReference type="SMART" id="SM00176">
    <property type="entry name" value="RAN"/>
    <property type="match status" value="1"/>
</dbReference>
<dbReference type="PANTHER" id="PTHR24070">
    <property type="entry name" value="RAS, DI-RAS, AND RHEB FAMILY MEMBERS OF SMALL GTPASE SUPERFAMILY"/>
    <property type="match status" value="1"/>
</dbReference>
<gene>
    <name evidence="5" type="ORF">G7K_0601-t1</name>
</gene>
<dbReference type="PROSITE" id="PS51421">
    <property type="entry name" value="RAS"/>
    <property type="match status" value="1"/>
</dbReference>
<dbReference type="Proteomes" id="UP000033140">
    <property type="component" value="Unassembled WGS sequence"/>
</dbReference>